<proteinExistence type="predicted"/>
<feature type="non-terminal residue" evidence="1">
    <location>
        <position position="1"/>
    </location>
</feature>
<protein>
    <submittedName>
        <fullName evidence="1">Uncharacterized protein</fullName>
    </submittedName>
</protein>
<evidence type="ECO:0000313" key="2">
    <source>
        <dbReference type="Proteomes" id="UP000265520"/>
    </source>
</evidence>
<comment type="caution">
    <text evidence="1">The sequence shown here is derived from an EMBL/GenBank/DDBJ whole genome shotgun (WGS) entry which is preliminary data.</text>
</comment>
<organism evidence="1 2">
    <name type="scientific">Trifolium medium</name>
    <dbReference type="NCBI Taxonomy" id="97028"/>
    <lineage>
        <taxon>Eukaryota</taxon>
        <taxon>Viridiplantae</taxon>
        <taxon>Streptophyta</taxon>
        <taxon>Embryophyta</taxon>
        <taxon>Tracheophyta</taxon>
        <taxon>Spermatophyta</taxon>
        <taxon>Magnoliopsida</taxon>
        <taxon>eudicotyledons</taxon>
        <taxon>Gunneridae</taxon>
        <taxon>Pentapetalae</taxon>
        <taxon>rosids</taxon>
        <taxon>fabids</taxon>
        <taxon>Fabales</taxon>
        <taxon>Fabaceae</taxon>
        <taxon>Papilionoideae</taxon>
        <taxon>50 kb inversion clade</taxon>
        <taxon>NPAAA clade</taxon>
        <taxon>Hologalegina</taxon>
        <taxon>IRL clade</taxon>
        <taxon>Trifolieae</taxon>
        <taxon>Trifolium</taxon>
    </lineage>
</organism>
<name>A0A392RBT8_9FABA</name>
<sequence>GRLLGSGMDEVEIIVEAVADNEPVNFIRPHGSEPAIFSMYNSLFTHLGFHCPLLLLNARSCISLM</sequence>
<dbReference type="AlphaFoldDB" id="A0A392RBT8"/>
<evidence type="ECO:0000313" key="1">
    <source>
        <dbReference type="EMBL" id="MCI33719.1"/>
    </source>
</evidence>
<dbReference type="Proteomes" id="UP000265520">
    <property type="component" value="Unassembled WGS sequence"/>
</dbReference>
<keyword evidence="2" id="KW-1185">Reference proteome</keyword>
<dbReference type="EMBL" id="LXQA010206814">
    <property type="protein sequence ID" value="MCI33719.1"/>
    <property type="molecule type" value="Genomic_DNA"/>
</dbReference>
<accession>A0A392RBT8</accession>
<reference evidence="1 2" key="1">
    <citation type="journal article" date="2018" name="Front. Plant Sci.">
        <title>Red Clover (Trifolium pratense) and Zigzag Clover (T. medium) - A Picture of Genomic Similarities and Differences.</title>
        <authorList>
            <person name="Dluhosova J."/>
            <person name="Istvanek J."/>
            <person name="Nedelnik J."/>
            <person name="Repkova J."/>
        </authorList>
    </citation>
    <scope>NUCLEOTIDE SEQUENCE [LARGE SCALE GENOMIC DNA]</scope>
    <source>
        <strain evidence="2">cv. 10/8</strain>
        <tissue evidence="1">Leaf</tissue>
    </source>
</reference>